<dbReference type="PANTHER" id="PTHR43861">
    <property type="entry name" value="TRANS-ACONITATE 2-METHYLTRANSFERASE-RELATED"/>
    <property type="match status" value="1"/>
</dbReference>
<dbReference type="GO" id="GO:0010340">
    <property type="term" value="F:carboxyl-O-methyltransferase activity"/>
    <property type="evidence" value="ECO:0007669"/>
    <property type="project" value="UniProtKB-UniRule"/>
</dbReference>
<feature type="region of interest" description="Disordered" evidence="10">
    <location>
        <begin position="1"/>
        <end position="20"/>
    </location>
</feature>
<evidence type="ECO:0000313" key="12">
    <source>
        <dbReference type="EMBL" id="EXY74791.1"/>
    </source>
</evidence>
<dbReference type="InterPro" id="IPR029063">
    <property type="entry name" value="SAM-dependent_MTases_sf"/>
</dbReference>
<dbReference type="HAMAP" id="MF_00835">
    <property type="entry name" value="BioC"/>
    <property type="match status" value="1"/>
</dbReference>
<feature type="domain" description="Methyltransferase type 11" evidence="11">
    <location>
        <begin position="290"/>
        <end position="382"/>
    </location>
</feature>
<keyword evidence="6 9" id="KW-0949">S-adenosyl-L-methionine</keyword>
<comment type="pathway">
    <text evidence="2 9">Cofactor biosynthesis; biotin biosynthesis.</text>
</comment>
<dbReference type="GO" id="GO:0102130">
    <property type="term" value="F:malonyl-CoA methyltransferase activity"/>
    <property type="evidence" value="ECO:0007669"/>
    <property type="project" value="UniProtKB-EC"/>
</dbReference>
<dbReference type="SUPFAM" id="SSF53335">
    <property type="entry name" value="S-adenosyl-L-methionine-dependent methyltransferases"/>
    <property type="match status" value="1"/>
</dbReference>
<dbReference type="AlphaFoldDB" id="A0A015TVN3"/>
<comment type="caution">
    <text evidence="12">The sequence shown here is derived from an EMBL/GenBank/DDBJ whole genome shotgun (WGS) entry which is preliminary data.</text>
</comment>
<evidence type="ECO:0000259" key="11">
    <source>
        <dbReference type="Pfam" id="PF08241"/>
    </source>
</evidence>
<evidence type="ECO:0000256" key="6">
    <source>
        <dbReference type="ARBA" id="ARBA00022691"/>
    </source>
</evidence>
<dbReference type="SUPFAM" id="SSF53474">
    <property type="entry name" value="alpha/beta-Hydrolases"/>
    <property type="match status" value="1"/>
</dbReference>
<evidence type="ECO:0000256" key="2">
    <source>
        <dbReference type="ARBA" id="ARBA00004746"/>
    </source>
</evidence>
<dbReference type="GO" id="GO:0008757">
    <property type="term" value="F:S-adenosylmethionine-dependent methyltransferase activity"/>
    <property type="evidence" value="ECO:0007669"/>
    <property type="project" value="InterPro"/>
</dbReference>
<dbReference type="RefSeq" id="WP_032587970.1">
    <property type="nucleotide sequence ID" value="NZ_JGCY01000261.1"/>
</dbReference>
<dbReference type="Gene3D" id="3.40.50.150">
    <property type="entry name" value="Vaccinia Virus protein VP39"/>
    <property type="match status" value="1"/>
</dbReference>
<organism evidence="12 13">
    <name type="scientific">Bacteroides fragilis str. 3988T(B)14</name>
    <dbReference type="NCBI Taxonomy" id="1339315"/>
    <lineage>
        <taxon>Bacteria</taxon>
        <taxon>Pseudomonadati</taxon>
        <taxon>Bacteroidota</taxon>
        <taxon>Bacteroidia</taxon>
        <taxon>Bacteroidales</taxon>
        <taxon>Bacteroidaceae</taxon>
        <taxon>Bacteroides</taxon>
    </lineage>
</organism>
<comment type="similarity">
    <text evidence="9">Belongs to the methyltransferase superfamily.</text>
</comment>
<keyword evidence="7 9" id="KW-0093">Biotin biosynthesis</keyword>
<dbReference type="Pfam" id="PF04301">
    <property type="entry name" value="BioG"/>
    <property type="match status" value="1"/>
</dbReference>
<dbReference type="InterPro" id="IPR007398">
    <property type="entry name" value="BioG"/>
</dbReference>
<evidence type="ECO:0000256" key="5">
    <source>
        <dbReference type="ARBA" id="ARBA00022679"/>
    </source>
</evidence>
<dbReference type="Proteomes" id="UP000020529">
    <property type="component" value="Unassembled WGS sequence"/>
</dbReference>
<dbReference type="ESTHER" id="bacfr-q64vx6">
    <property type="family name" value="BioG_Pimeloyl-ACP-methyl-esterase"/>
</dbReference>
<dbReference type="Pfam" id="PF08241">
    <property type="entry name" value="Methyltransf_11"/>
    <property type="match status" value="1"/>
</dbReference>
<reference evidence="12 13" key="1">
    <citation type="submission" date="2014-02" db="EMBL/GenBank/DDBJ databases">
        <authorList>
            <person name="Sears C."/>
            <person name="Carroll K."/>
            <person name="Sack B.R."/>
            <person name="Qadri F."/>
            <person name="Myers L.L."/>
            <person name="Chung G.-T."/>
            <person name="Escheverria P."/>
            <person name="Fraser C.M."/>
            <person name="Sadzewicz L."/>
            <person name="Shefchek K.A."/>
            <person name="Tallon L."/>
            <person name="Das S.P."/>
            <person name="Daugherty S."/>
            <person name="Mongodin E.F."/>
        </authorList>
    </citation>
    <scope>NUCLEOTIDE SEQUENCE [LARGE SCALE GENOMIC DNA]</scope>
    <source>
        <strain evidence="13">3988T(B)14</strain>
    </source>
</reference>
<dbReference type="InterPro" id="IPR013216">
    <property type="entry name" value="Methyltransf_11"/>
</dbReference>
<dbReference type="NCBIfam" id="TIGR02072">
    <property type="entry name" value="BioC"/>
    <property type="match status" value="1"/>
</dbReference>
<evidence type="ECO:0000256" key="9">
    <source>
        <dbReference type="HAMAP-Rule" id="MF_00835"/>
    </source>
</evidence>
<sequence>MKLKRLYPPQKSVNSLHSETGTGCEVAGCPTLRKEALLFFAGWGMDETPFMHNLPPNKDLIICYDYRSLDFDSTLLSTYDGIYVVAWSMGVWAASQVLPDSNLPLKQSIAINGTPFPIDDMGGIPPAIFEGTLNNLNEATLQKFRRRMCGSGSAFQAFLEIAPQRPVEELKEELVAIGRQYSELPPSTFVWNKAIIGESDHIFPPKNQEQAWQKYCNEIQRYDGAHYDEKILKENLAPAAASSKLLIAQRFTKAIGTYPHEARVQQQIARKMCSLLQQHLPAHSLRRVVEFGCGTGTYSRLLLRSFRPEHLLLNDLCEEMRHSCRDILNERVSFLPGDAEALDFPHGTELITSCSVLQWFEHPDAFFRKCENILNAQGYIAFSTFGKENMKEIRQLTGQGLAYRSREELTASLSALYDIVHTEEEVISLNFNNPMEVLYHLKQTGVTGTCNQSWTRSKLNLFCQEYERLFSPGKGSVSLTYHPIYIIAKKR</sequence>
<comment type="function">
    <text evidence="8 9">Converts the free carboxyl group of a malonyl-thioester to its methyl ester by transfer of a methyl group from S-adenosyl-L-methionine (SAM). It allows to synthesize pimeloyl-ACP via the fatty acid synthetic pathway.</text>
</comment>
<accession>A0A015TVN3</accession>
<dbReference type="GO" id="GO:0009102">
    <property type="term" value="P:biotin biosynthetic process"/>
    <property type="evidence" value="ECO:0007669"/>
    <property type="project" value="UniProtKB-UniRule"/>
</dbReference>
<evidence type="ECO:0000256" key="10">
    <source>
        <dbReference type="SAM" id="MobiDB-lite"/>
    </source>
</evidence>
<feature type="compositionally biased region" description="Polar residues" evidence="10">
    <location>
        <begin position="11"/>
        <end position="20"/>
    </location>
</feature>
<dbReference type="InterPro" id="IPR011814">
    <property type="entry name" value="BioC"/>
</dbReference>
<dbReference type="PANTHER" id="PTHR43861:SF1">
    <property type="entry name" value="TRANS-ACONITATE 2-METHYLTRANSFERASE"/>
    <property type="match status" value="1"/>
</dbReference>
<comment type="catalytic activity">
    <reaction evidence="1 9">
        <text>malonyl-[ACP] + S-adenosyl-L-methionine = malonyl-[ACP] methyl ester + S-adenosyl-L-homocysteine</text>
        <dbReference type="Rhea" id="RHEA:17105"/>
        <dbReference type="Rhea" id="RHEA-COMP:9623"/>
        <dbReference type="Rhea" id="RHEA-COMP:9954"/>
        <dbReference type="ChEBI" id="CHEBI:57856"/>
        <dbReference type="ChEBI" id="CHEBI:59789"/>
        <dbReference type="ChEBI" id="CHEBI:78449"/>
        <dbReference type="ChEBI" id="CHEBI:78845"/>
        <dbReference type="EC" id="2.1.1.197"/>
    </reaction>
</comment>
<evidence type="ECO:0000313" key="13">
    <source>
        <dbReference type="Proteomes" id="UP000020529"/>
    </source>
</evidence>
<evidence type="ECO:0000256" key="8">
    <source>
        <dbReference type="ARBA" id="ARBA00025006"/>
    </source>
</evidence>
<dbReference type="UniPathway" id="UPA00078"/>
<dbReference type="EC" id="2.1.1.197" evidence="3 9"/>
<gene>
    <name evidence="9" type="primary">bioC</name>
    <name evidence="12" type="ORF">M124_1371</name>
</gene>
<protein>
    <recommendedName>
        <fullName evidence="3 9">Malonyl-[acyl-carrier protein] O-methyltransferase</fullName>
        <shortName evidence="9">Malonyl-ACP O-methyltransferase</shortName>
        <ecNumber evidence="3 9">2.1.1.197</ecNumber>
    </recommendedName>
    <alternativeName>
        <fullName evidence="9">Biotin synthesis protein BioC</fullName>
    </alternativeName>
</protein>
<dbReference type="GO" id="GO:0032259">
    <property type="term" value="P:methylation"/>
    <property type="evidence" value="ECO:0007669"/>
    <property type="project" value="UniProtKB-KW"/>
</dbReference>
<keyword evidence="4 9" id="KW-0489">Methyltransferase</keyword>
<evidence type="ECO:0000256" key="7">
    <source>
        <dbReference type="ARBA" id="ARBA00022756"/>
    </source>
</evidence>
<proteinExistence type="inferred from homology"/>
<dbReference type="EMBL" id="JGCY01000261">
    <property type="protein sequence ID" value="EXY74791.1"/>
    <property type="molecule type" value="Genomic_DNA"/>
</dbReference>
<evidence type="ECO:0000256" key="3">
    <source>
        <dbReference type="ARBA" id="ARBA00012327"/>
    </source>
</evidence>
<evidence type="ECO:0000256" key="1">
    <source>
        <dbReference type="ARBA" id="ARBA00000852"/>
    </source>
</evidence>
<keyword evidence="5 9" id="KW-0808">Transferase</keyword>
<evidence type="ECO:0000256" key="4">
    <source>
        <dbReference type="ARBA" id="ARBA00022603"/>
    </source>
</evidence>
<name>A0A015TVN3_BACFG</name>
<dbReference type="InterPro" id="IPR029058">
    <property type="entry name" value="AB_hydrolase_fold"/>
</dbReference>
<dbReference type="CDD" id="cd02440">
    <property type="entry name" value="AdoMet_MTases"/>
    <property type="match status" value="1"/>
</dbReference>
<dbReference type="PATRIC" id="fig|1339315.3.peg.2150"/>